<gene>
    <name evidence="2" type="ORF">AVDCRST_MAG19-1523</name>
</gene>
<organism evidence="2">
    <name type="scientific">uncultured Thermomicrobiales bacterium</name>
    <dbReference type="NCBI Taxonomy" id="1645740"/>
    <lineage>
        <taxon>Bacteria</taxon>
        <taxon>Pseudomonadati</taxon>
        <taxon>Thermomicrobiota</taxon>
        <taxon>Thermomicrobia</taxon>
        <taxon>Thermomicrobiales</taxon>
        <taxon>environmental samples</taxon>
    </lineage>
</organism>
<feature type="compositionally biased region" description="Basic and acidic residues" evidence="1">
    <location>
        <begin position="27"/>
        <end position="36"/>
    </location>
</feature>
<feature type="non-terminal residue" evidence="2">
    <location>
        <position position="1"/>
    </location>
</feature>
<sequence length="45" mass="4799">VLLPIRTSMPWARGLPRPEDQAAPGGDRGKEGDSTEGRATIRVAL</sequence>
<evidence type="ECO:0000313" key="2">
    <source>
        <dbReference type="EMBL" id="CAA9541239.1"/>
    </source>
</evidence>
<proteinExistence type="predicted"/>
<reference evidence="2" key="1">
    <citation type="submission" date="2020-02" db="EMBL/GenBank/DDBJ databases">
        <authorList>
            <person name="Meier V. D."/>
        </authorList>
    </citation>
    <scope>NUCLEOTIDE SEQUENCE</scope>
    <source>
        <strain evidence="2">AVDCRST_MAG19</strain>
    </source>
</reference>
<accession>A0A6J4U6G9</accession>
<protein>
    <submittedName>
        <fullName evidence="2">Uncharacterized protein</fullName>
    </submittedName>
</protein>
<evidence type="ECO:0000256" key="1">
    <source>
        <dbReference type="SAM" id="MobiDB-lite"/>
    </source>
</evidence>
<name>A0A6J4U6G9_9BACT</name>
<feature type="non-terminal residue" evidence="2">
    <location>
        <position position="45"/>
    </location>
</feature>
<feature type="region of interest" description="Disordered" evidence="1">
    <location>
        <begin position="1"/>
        <end position="45"/>
    </location>
</feature>
<dbReference type="EMBL" id="CADCWL010000001">
    <property type="protein sequence ID" value="CAA9541239.1"/>
    <property type="molecule type" value="Genomic_DNA"/>
</dbReference>
<dbReference type="AlphaFoldDB" id="A0A6J4U6G9"/>